<dbReference type="RefSeq" id="WP_271337933.1">
    <property type="nucleotide sequence ID" value="NZ_JAMZNK010000049.1"/>
</dbReference>
<reference evidence="1 2" key="1">
    <citation type="journal article" date="2023" name="Chemosphere">
        <title>Whole genome analysis of Flavobacterium aziz-sancarii sp. nov., isolated from Ardley Island (Antarctica), revealed a rich resistome and bioremediation potential.</title>
        <authorList>
            <person name="Otur C."/>
            <person name="Okay S."/>
            <person name="Kurt-Kizildogan A."/>
        </authorList>
    </citation>
    <scope>NUCLEOTIDE SEQUENCE [LARGE SCALE GENOMIC DNA]</scope>
    <source>
        <strain evidence="1 2">AC</strain>
    </source>
</reference>
<name>A0ABT4WHU3_9FLAO</name>
<dbReference type="Proteomes" id="UP001212170">
    <property type="component" value="Unassembled WGS sequence"/>
</dbReference>
<organism evidence="1 2">
    <name type="scientific">Flavobacterium azizsancarii</name>
    <dbReference type="NCBI Taxonomy" id="2961580"/>
    <lineage>
        <taxon>Bacteria</taxon>
        <taxon>Pseudomonadati</taxon>
        <taxon>Bacteroidota</taxon>
        <taxon>Flavobacteriia</taxon>
        <taxon>Flavobacteriales</taxon>
        <taxon>Flavobacteriaceae</taxon>
        <taxon>Flavobacterium</taxon>
    </lineage>
</organism>
<sequence>MRLYKTPKKPTNKAESIFDAEKRLQKEAKHISQTFTHTKPVKYLLK</sequence>
<evidence type="ECO:0000313" key="1">
    <source>
        <dbReference type="EMBL" id="MDA6072065.1"/>
    </source>
</evidence>
<proteinExistence type="predicted"/>
<accession>A0ABT4WHU3</accession>
<dbReference type="EMBL" id="JAMZNK010000049">
    <property type="protein sequence ID" value="MDA6072065.1"/>
    <property type="molecule type" value="Genomic_DNA"/>
</dbReference>
<protein>
    <submittedName>
        <fullName evidence="1">Uncharacterized protein</fullName>
    </submittedName>
</protein>
<keyword evidence="2" id="KW-1185">Reference proteome</keyword>
<comment type="caution">
    <text evidence="1">The sequence shown here is derived from an EMBL/GenBank/DDBJ whole genome shotgun (WGS) entry which is preliminary data.</text>
</comment>
<evidence type="ECO:0000313" key="2">
    <source>
        <dbReference type="Proteomes" id="UP001212170"/>
    </source>
</evidence>
<gene>
    <name evidence="1" type="ORF">NJT12_20780</name>
</gene>